<comment type="similarity">
    <text evidence="1">Belongs to the TrbE/VirB4 family.</text>
</comment>
<dbReference type="Pfam" id="PF19044">
    <property type="entry name" value="P-loop_TraG"/>
    <property type="match status" value="2"/>
</dbReference>
<dbReference type="InterPro" id="IPR043964">
    <property type="entry name" value="P-loop_TraG"/>
</dbReference>
<evidence type="ECO:0000256" key="4">
    <source>
        <dbReference type="ARBA" id="ARBA00023026"/>
    </source>
</evidence>
<dbReference type="PANTHER" id="PTHR30121:SF12">
    <property type="entry name" value="TYPE IV SECRETION SYSTEM PROTEIN CAGE"/>
    <property type="match status" value="1"/>
</dbReference>
<comment type="caution">
    <text evidence="7">The sequence shown here is derived from an EMBL/GenBank/DDBJ whole genome shotgun (WGS) entry which is preliminary data.</text>
</comment>
<dbReference type="Gene3D" id="3.40.50.300">
    <property type="entry name" value="P-loop containing nucleotide triphosphate hydrolases"/>
    <property type="match status" value="1"/>
</dbReference>
<dbReference type="AlphaFoldDB" id="A0A8J3HXY2"/>
<evidence type="ECO:0000256" key="5">
    <source>
        <dbReference type="ARBA" id="ARBA00023635"/>
    </source>
</evidence>
<dbReference type="NCBIfam" id="NF010473">
    <property type="entry name" value="PRK13898.1"/>
    <property type="match status" value="1"/>
</dbReference>
<evidence type="ECO:0000256" key="3">
    <source>
        <dbReference type="ARBA" id="ARBA00022840"/>
    </source>
</evidence>
<evidence type="ECO:0000256" key="2">
    <source>
        <dbReference type="ARBA" id="ARBA00022741"/>
    </source>
</evidence>
<keyword evidence="2" id="KW-0547">Nucleotide-binding</keyword>
<dbReference type="InterPro" id="IPR027417">
    <property type="entry name" value="P-loop_NTPase"/>
</dbReference>
<keyword evidence="3" id="KW-0067">ATP-binding</keyword>
<dbReference type="InterPro" id="IPR003593">
    <property type="entry name" value="AAA+_ATPase"/>
</dbReference>
<dbReference type="PANTHER" id="PTHR30121">
    <property type="entry name" value="UNCHARACTERIZED PROTEIN YJGR-RELATED"/>
    <property type="match status" value="1"/>
</dbReference>
<accession>A0A8J3HXY2</accession>
<reference evidence="7 8" key="1">
    <citation type="journal article" date="2021" name="Microb. Ecol.">
        <title>Candidatus Mesenet longicola: Novel Endosymbionts of Brontispa longissima that Induce Cytoplasmic Incompatibility.</title>
        <authorList>
            <person name="Takano S."/>
            <person name="Gotoh Y."/>
            <person name="Hayashi T."/>
        </authorList>
    </citation>
    <scope>NUCLEOTIDE SEQUENCE [LARGE SCALE GENOMIC DNA]</scope>
    <source>
        <strain evidence="7">L5</strain>
    </source>
</reference>
<proteinExistence type="inferred from homology"/>
<dbReference type="InterPro" id="IPR004346">
    <property type="entry name" value="CagE_TrbE_VirB"/>
</dbReference>
<protein>
    <recommendedName>
        <fullName evidence="5">Type IV secretion system protein virB4</fullName>
    </recommendedName>
</protein>
<gene>
    <name evidence="7" type="ORF">sL5_05890</name>
</gene>
<evidence type="ECO:0000313" key="7">
    <source>
        <dbReference type="EMBL" id="GHM59596.1"/>
    </source>
</evidence>
<dbReference type="Pfam" id="PF03135">
    <property type="entry name" value="CagE_TrbE_VirB"/>
    <property type="match status" value="1"/>
</dbReference>
<name>A0A8J3HXY2_9RICK</name>
<evidence type="ECO:0000259" key="6">
    <source>
        <dbReference type="SMART" id="SM00382"/>
    </source>
</evidence>
<sequence length="801" mass="91391">MFKLRTLGSSNSNIIRREVHSADFIPYSHHWNSTTLMTKEGYMLKAIKLDGFAFETADDEDLSIQNSIRNQVLRSISSPTFGLYFHTIRRRKDAFSDGFAGKRLSNYFSDYVNLKWREKHSTRQSFINELYITIVRKFDRKGVEFLSYLLQKFDNVTSKHARENDMRATYEDLEEMTNRVVVSLRNYGPRVLKVRETSDSLFCEITEFLSKIVNCGFVTNALFPITTEIAKYLPLNRLYFGHKMIQIVSHDRNKYAGIISVKEYSQHTFAGMLDSFLQLPYEFIITQSFEFTNRQMAITKMQIQQNRMMQSADKAISQVVEISQALDDAMSGRIAFGNHHLTILCIEKTPKTLDNALALIEAELSNCGIYPVRERINLEPAFWAQLPGNFDYVVRKSTISTLNLAGFAAQHNYPIGNKSNNHWGEAVTVFDTTSGTPFFFNFHVRDVGHTMIIGPTGSGKTVLMNFLCAQAMKFTPRMFFFDKDRGAEIFIRALNGIYTVIEPRTPTGFNPLQLDDTPDNRTFLMEWIKVLVSTYDDKFSSEDIERINDAIEGNFKLAKEKRILSNIVPFLGLGGPDTLAGRMSMWYGSGSHASIFDNSEDLLDFSKSRVFGFEMANLLKDSAALGPVLLYLFHRISISLDGTPSMIVLDEAWALIDNPIFAPKIKDWLKVLRKLNTFVIFATQSVEDASKSSISDTLVQQTATQIFLPNLKATSAYRDVFMLTEREYMLIKHTDPGTRFFLIKQGINSVVARIDLKGLDDIVNVLSGRAETVLLLYNIIKEVGHDPQIWLPIFYERVKNA</sequence>
<dbReference type="Proteomes" id="UP000637906">
    <property type="component" value="Unassembled WGS sequence"/>
</dbReference>
<keyword evidence="8" id="KW-1185">Reference proteome</keyword>
<dbReference type="SUPFAM" id="SSF52540">
    <property type="entry name" value="P-loop containing nucleoside triphosphate hydrolases"/>
    <property type="match status" value="1"/>
</dbReference>
<dbReference type="GO" id="GO:0005524">
    <property type="term" value="F:ATP binding"/>
    <property type="evidence" value="ECO:0007669"/>
    <property type="project" value="UniProtKB-KW"/>
</dbReference>
<keyword evidence="4" id="KW-0843">Virulence</keyword>
<dbReference type="InterPro" id="IPR051162">
    <property type="entry name" value="T4SS_component"/>
</dbReference>
<dbReference type="NCBIfam" id="TIGR00929">
    <property type="entry name" value="VirB4_CagE"/>
    <property type="match status" value="1"/>
</dbReference>
<dbReference type="SMART" id="SM00382">
    <property type="entry name" value="AAA"/>
    <property type="match status" value="1"/>
</dbReference>
<dbReference type="InterPro" id="IPR018145">
    <property type="entry name" value="CagE_TrbE_VirB_cntrl_dom"/>
</dbReference>
<feature type="domain" description="AAA+ ATPase" evidence="6">
    <location>
        <begin position="446"/>
        <end position="704"/>
    </location>
</feature>
<evidence type="ECO:0000256" key="1">
    <source>
        <dbReference type="ARBA" id="ARBA00006512"/>
    </source>
</evidence>
<dbReference type="EMBL" id="BNGU01000020">
    <property type="protein sequence ID" value="GHM59596.1"/>
    <property type="molecule type" value="Genomic_DNA"/>
</dbReference>
<organism evidence="7 8">
    <name type="scientific">Candidatus Mesenet longicola</name>
    <dbReference type="NCBI Taxonomy" id="1892558"/>
    <lineage>
        <taxon>Bacteria</taxon>
        <taxon>Pseudomonadati</taxon>
        <taxon>Pseudomonadota</taxon>
        <taxon>Alphaproteobacteria</taxon>
        <taxon>Rickettsiales</taxon>
        <taxon>Anaplasmataceae</taxon>
        <taxon>Candidatus Mesenet</taxon>
    </lineage>
</organism>
<evidence type="ECO:0000313" key="8">
    <source>
        <dbReference type="Proteomes" id="UP000637906"/>
    </source>
</evidence>